<evidence type="ECO:0000313" key="2">
    <source>
        <dbReference type="EMBL" id="KAF0930265.1"/>
    </source>
</evidence>
<dbReference type="Pfam" id="PF03171">
    <property type="entry name" value="2OG-FeII_Oxy"/>
    <property type="match status" value="1"/>
</dbReference>
<dbReference type="InterPro" id="IPR027443">
    <property type="entry name" value="IPNS-like_sf"/>
</dbReference>
<dbReference type="AlphaFoldDB" id="A0A6G1F0A3"/>
<organism evidence="2 3">
    <name type="scientific">Oryza meyeriana var. granulata</name>
    <dbReference type="NCBI Taxonomy" id="110450"/>
    <lineage>
        <taxon>Eukaryota</taxon>
        <taxon>Viridiplantae</taxon>
        <taxon>Streptophyta</taxon>
        <taxon>Embryophyta</taxon>
        <taxon>Tracheophyta</taxon>
        <taxon>Spermatophyta</taxon>
        <taxon>Magnoliopsida</taxon>
        <taxon>Liliopsida</taxon>
        <taxon>Poales</taxon>
        <taxon>Poaceae</taxon>
        <taxon>BOP clade</taxon>
        <taxon>Oryzoideae</taxon>
        <taxon>Oryzeae</taxon>
        <taxon>Oryzinae</taxon>
        <taxon>Oryza</taxon>
        <taxon>Oryza meyeriana</taxon>
    </lineage>
</organism>
<dbReference type="SUPFAM" id="SSF51197">
    <property type="entry name" value="Clavaminate synthase-like"/>
    <property type="match status" value="1"/>
</dbReference>
<comment type="caution">
    <text evidence="2">The sequence shown here is derived from an EMBL/GenBank/DDBJ whole genome shotgun (WGS) entry which is preliminary data.</text>
</comment>
<keyword evidence="3" id="KW-1185">Reference proteome</keyword>
<gene>
    <name evidence="2" type="ORF">E2562_031874</name>
</gene>
<dbReference type="Proteomes" id="UP000479710">
    <property type="component" value="Unassembled WGS sequence"/>
</dbReference>
<proteinExistence type="predicted"/>
<sequence length="107" mass="11710">MGLSPHTNAGGVTLLLQVNDVQGLQIKKDGKWISGALFFYPCENMVISPMKEFAKDGKRLQFGMCGAAGHRLLPSISLSDAINHRFGFRPLQMAADVFGVFEVPRIC</sequence>
<evidence type="ECO:0000259" key="1">
    <source>
        <dbReference type="Pfam" id="PF03171"/>
    </source>
</evidence>
<dbReference type="InterPro" id="IPR044861">
    <property type="entry name" value="IPNS-like_FE2OG_OXY"/>
</dbReference>
<dbReference type="EMBL" id="SPHZ02000002">
    <property type="protein sequence ID" value="KAF0930265.1"/>
    <property type="molecule type" value="Genomic_DNA"/>
</dbReference>
<evidence type="ECO:0000313" key="3">
    <source>
        <dbReference type="Proteomes" id="UP000479710"/>
    </source>
</evidence>
<dbReference type="OrthoDB" id="288590at2759"/>
<protein>
    <recommendedName>
        <fullName evidence="1">Isopenicillin N synthase-like Fe(2+) 2OG dioxygenase domain-containing protein</fullName>
    </recommendedName>
</protein>
<reference evidence="2 3" key="1">
    <citation type="submission" date="2019-11" db="EMBL/GenBank/DDBJ databases">
        <title>Whole genome sequence of Oryza granulata.</title>
        <authorList>
            <person name="Li W."/>
        </authorList>
    </citation>
    <scope>NUCLEOTIDE SEQUENCE [LARGE SCALE GENOMIC DNA]</scope>
    <source>
        <strain evidence="3">cv. Menghai</strain>
        <tissue evidence="2">Leaf</tissue>
    </source>
</reference>
<name>A0A6G1F0A3_9ORYZ</name>
<accession>A0A6G1F0A3</accession>
<dbReference type="Gene3D" id="2.60.120.330">
    <property type="entry name" value="B-lactam Antibiotic, Isopenicillin N Synthase, Chain"/>
    <property type="match status" value="1"/>
</dbReference>
<feature type="domain" description="Isopenicillin N synthase-like Fe(2+) 2OG dioxygenase" evidence="1">
    <location>
        <begin position="1"/>
        <end position="35"/>
    </location>
</feature>